<dbReference type="Proteomes" id="UP000324595">
    <property type="component" value="Unassembled WGS sequence"/>
</dbReference>
<proteinExistence type="predicted"/>
<sequence>MYRICYRKSNQQLSVLFAYQDMLTSNKQLYSRLTSKKIAESGAYELLNSMLHMIDEAAHFVHLEGPKSQSENIKLSK</sequence>
<evidence type="ECO:0000313" key="1">
    <source>
        <dbReference type="EMBL" id="TYP94056.1"/>
    </source>
</evidence>
<accession>A0A5D3YM90</accession>
<organism evidence="1 2">
    <name type="scientific">Fodinibius salinus</name>
    <dbReference type="NCBI Taxonomy" id="860790"/>
    <lineage>
        <taxon>Bacteria</taxon>
        <taxon>Pseudomonadati</taxon>
        <taxon>Balneolota</taxon>
        <taxon>Balneolia</taxon>
        <taxon>Balneolales</taxon>
        <taxon>Balneolaceae</taxon>
        <taxon>Fodinibius</taxon>
    </lineage>
</organism>
<reference evidence="1 2" key="1">
    <citation type="submission" date="2019-07" db="EMBL/GenBank/DDBJ databases">
        <title>Genomic Encyclopedia of Archaeal and Bacterial Type Strains, Phase II (KMG-II): from individual species to whole genera.</title>
        <authorList>
            <person name="Goeker M."/>
        </authorList>
    </citation>
    <scope>NUCLEOTIDE SEQUENCE [LARGE SCALE GENOMIC DNA]</scope>
    <source>
        <strain evidence="1 2">DSM 21935</strain>
    </source>
</reference>
<keyword evidence="2" id="KW-1185">Reference proteome</keyword>
<evidence type="ECO:0000313" key="2">
    <source>
        <dbReference type="Proteomes" id="UP000324595"/>
    </source>
</evidence>
<gene>
    <name evidence="1" type="ORF">LX73_1779</name>
</gene>
<name>A0A5D3YM90_9BACT</name>
<dbReference type="EMBL" id="VNHY01000002">
    <property type="protein sequence ID" value="TYP94056.1"/>
    <property type="molecule type" value="Genomic_DNA"/>
</dbReference>
<comment type="caution">
    <text evidence="1">The sequence shown here is derived from an EMBL/GenBank/DDBJ whole genome shotgun (WGS) entry which is preliminary data.</text>
</comment>
<dbReference type="AlphaFoldDB" id="A0A5D3YM90"/>
<protein>
    <submittedName>
        <fullName evidence="1">Uncharacterized protein</fullName>
    </submittedName>
</protein>